<evidence type="ECO:0000256" key="2">
    <source>
        <dbReference type="ARBA" id="ARBA00008670"/>
    </source>
</evidence>
<dbReference type="GO" id="GO:0005615">
    <property type="term" value="C:extracellular space"/>
    <property type="evidence" value="ECO:0007669"/>
    <property type="project" value="UniProtKB-KW"/>
</dbReference>
<dbReference type="GO" id="GO:0005164">
    <property type="term" value="F:tumor necrosis factor receptor binding"/>
    <property type="evidence" value="ECO:0007669"/>
    <property type="project" value="InterPro"/>
</dbReference>
<dbReference type="Proteomes" id="UP000735302">
    <property type="component" value="Unassembled WGS sequence"/>
</dbReference>
<comment type="similarity">
    <text evidence="2">Belongs to the tumor necrosis factor family.</text>
</comment>
<gene>
    <name evidence="8" type="ORF">PoB_000065700</name>
</gene>
<dbReference type="PANTHER" id="PTHR11471">
    <property type="entry name" value="TUMOR NECROSIS FACTOR FAMILY MEMBER"/>
    <property type="match status" value="1"/>
</dbReference>
<comment type="subcellular location">
    <subcellularLocation>
        <location evidence="1">Membrane</location>
    </subcellularLocation>
</comment>
<feature type="region of interest" description="Disordered" evidence="5">
    <location>
        <begin position="207"/>
        <end position="243"/>
    </location>
</feature>
<dbReference type="InterPro" id="IPR008983">
    <property type="entry name" value="Tumour_necrosis_fac-like_dom"/>
</dbReference>
<keyword evidence="9" id="KW-1185">Reference proteome</keyword>
<keyword evidence="6" id="KW-1133">Transmembrane helix</keyword>
<feature type="region of interest" description="Disordered" evidence="5">
    <location>
        <begin position="1"/>
        <end position="83"/>
    </location>
</feature>
<evidence type="ECO:0000313" key="8">
    <source>
        <dbReference type="EMBL" id="GFN74151.1"/>
    </source>
</evidence>
<protein>
    <recommendedName>
        <fullName evidence="7">THD domain-containing protein</fullName>
    </recommendedName>
</protein>
<dbReference type="SMART" id="SM00207">
    <property type="entry name" value="TNF"/>
    <property type="match status" value="1"/>
</dbReference>
<feature type="compositionally biased region" description="Polar residues" evidence="5">
    <location>
        <begin position="208"/>
        <end position="243"/>
    </location>
</feature>
<feature type="compositionally biased region" description="Gly residues" evidence="5">
    <location>
        <begin position="29"/>
        <end position="39"/>
    </location>
</feature>
<dbReference type="GO" id="GO:0005125">
    <property type="term" value="F:cytokine activity"/>
    <property type="evidence" value="ECO:0007669"/>
    <property type="project" value="UniProtKB-KW"/>
</dbReference>
<dbReference type="AlphaFoldDB" id="A0AAV3XWC0"/>
<dbReference type="PANTHER" id="PTHR11471:SF13">
    <property type="entry name" value="TNF FAMILY PROFILE DOMAIN-CONTAINING PROTEIN"/>
    <property type="match status" value="1"/>
</dbReference>
<name>A0AAV3XWC0_9GAST</name>
<evidence type="ECO:0000256" key="6">
    <source>
        <dbReference type="SAM" id="Phobius"/>
    </source>
</evidence>
<keyword evidence="6" id="KW-0812">Transmembrane</keyword>
<feature type="compositionally biased region" description="Basic residues" evidence="5">
    <location>
        <begin position="42"/>
        <end position="57"/>
    </location>
</feature>
<proteinExistence type="inferred from homology"/>
<dbReference type="EMBL" id="BLXT01000055">
    <property type="protein sequence ID" value="GFN74151.1"/>
    <property type="molecule type" value="Genomic_DNA"/>
</dbReference>
<keyword evidence="4 6" id="KW-0472">Membrane</keyword>
<dbReference type="GO" id="GO:0016020">
    <property type="term" value="C:membrane"/>
    <property type="evidence" value="ECO:0007669"/>
    <property type="project" value="UniProtKB-SubCell"/>
</dbReference>
<reference evidence="8 9" key="1">
    <citation type="journal article" date="2021" name="Elife">
        <title>Chloroplast acquisition without the gene transfer in kleptoplastic sea slugs, Plakobranchus ocellatus.</title>
        <authorList>
            <person name="Maeda T."/>
            <person name="Takahashi S."/>
            <person name="Yoshida T."/>
            <person name="Shimamura S."/>
            <person name="Takaki Y."/>
            <person name="Nagai Y."/>
            <person name="Toyoda A."/>
            <person name="Suzuki Y."/>
            <person name="Arimoto A."/>
            <person name="Ishii H."/>
            <person name="Satoh N."/>
            <person name="Nishiyama T."/>
            <person name="Hasebe M."/>
            <person name="Maruyama T."/>
            <person name="Minagawa J."/>
            <person name="Obokata J."/>
            <person name="Shigenobu S."/>
        </authorList>
    </citation>
    <scope>NUCLEOTIDE SEQUENCE [LARGE SCALE GENOMIC DNA]</scope>
</reference>
<evidence type="ECO:0000256" key="3">
    <source>
        <dbReference type="ARBA" id="ARBA00022514"/>
    </source>
</evidence>
<keyword evidence="3" id="KW-0202">Cytokine</keyword>
<dbReference type="SUPFAM" id="SSF49842">
    <property type="entry name" value="TNF-like"/>
    <property type="match status" value="1"/>
</dbReference>
<dbReference type="GO" id="GO:0006955">
    <property type="term" value="P:immune response"/>
    <property type="evidence" value="ECO:0007669"/>
    <property type="project" value="InterPro"/>
</dbReference>
<feature type="transmembrane region" description="Helical" evidence="6">
    <location>
        <begin position="120"/>
        <end position="146"/>
    </location>
</feature>
<evidence type="ECO:0000313" key="9">
    <source>
        <dbReference type="Proteomes" id="UP000735302"/>
    </source>
</evidence>
<dbReference type="Pfam" id="PF00229">
    <property type="entry name" value="TNF"/>
    <property type="match status" value="1"/>
</dbReference>
<organism evidence="8 9">
    <name type="scientific">Plakobranchus ocellatus</name>
    <dbReference type="NCBI Taxonomy" id="259542"/>
    <lineage>
        <taxon>Eukaryota</taxon>
        <taxon>Metazoa</taxon>
        <taxon>Spiralia</taxon>
        <taxon>Lophotrochozoa</taxon>
        <taxon>Mollusca</taxon>
        <taxon>Gastropoda</taxon>
        <taxon>Heterobranchia</taxon>
        <taxon>Euthyneura</taxon>
        <taxon>Panpulmonata</taxon>
        <taxon>Sacoglossa</taxon>
        <taxon>Placobranchoidea</taxon>
        <taxon>Plakobranchidae</taxon>
        <taxon>Plakobranchus</taxon>
    </lineage>
</organism>
<evidence type="ECO:0000259" key="7">
    <source>
        <dbReference type="PROSITE" id="PS50049"/>
    </source>
</evidence>
<accession>A0AAV3XWC0</accession>
<evidence type="ECO:0000256" key="5">
    <source>
        <dbReference type="SAM" id="MobiDB-lite"/>
    </source>
</evidence>
<evidence type="ECO:0000256" key="1">
    <source>
        <dbReference type="ARBA" id="ARBA00004370"/>
    </source>
</evidence>
<comment type="caution">
    <text evidence="8">The sequence shown here is derived from an EMBL/GenBank/DDBJ whole genome shotgun (WGS) entry which is preliminary data.</text>
</comment>
<feature type="domain" description="THD" evidence="7">
    <location>
        <begin position="241"/>
        <end position="388"/>
    </location>
</feature>
<dbReference type="PROSITE" id="PS50049">
    <property type="entry name" value="THD_2"/>
    <property type="match status" value="1"/>
</dbReference>
<dbReference type="InterPro" id="IPR006052">
    <property type="entry name" value="TNF_dom"/>
</dbReference>
<sequence>MAKDTRVTFDSSTSNNNNNGNHGAMSPNGMGGTVGGGPINFGHHHNSLSHQQQHHHSSFNPHKASSKVGRQSRHPERQVSTEDAENCINEFSESFPALSNKAQRLMRQVSGSFNSRTLKVALIFSIMLNIIMGISFGVFFGMWMSWGRSSPGHSGASNADISKSITIAKNSDTVPLSTFASQRTSNTVYASDAVCNQFCPARPCVKTPPSSLDTSGLPGTSSSSDCGRCKNTPQSENKSNSSAHMMLDVYNTKRGKSLIWLTQDADNICHVGKDLRYKSGKLTVLHSGQYYVYSQVTFSTIDNPMPRGQRELLLVFSIQRQPSSTKGDSRRSQTLLLSKLTMVPNKEQNDGVSGVIQLKEGDSLSVYISHPSLLKNLRQANFFGLYKL</sequence>
<dbReference type="Gene3D" id="2.60.120.40">
    <property type="match status" value="1"/>
</dbReference>
<evidence type="ECO:0000256" key="4">
    <source>
        <dbReference type="ARBA" id="ARBA00023136"/>
    </source>
</evidence>